<protein>
    <submittedName>
        <fullName evidence="1">Uncharacterized protein</fullName>
    </submittedName>
</protein>
<reference evidence="1" key="1">
    <citation type="submission" date="2023-03" db="EMBL/GenBank/DDBJ databases">
        <title>Draft assemblies of triclosan tolerant bacteria isolated from returned activated sludge.</title>
        <authorList>
            <person name="Van Hamelsveld S."/>
        </authorList>
    </citation>
    <scope>NUCLEOTIDE SEQUENCE</scope>
    <source>
        <strain evidence="1">GW210015_S63</strain>
    </source>
</reference>
<accession>A0AAW6P1T3</accession>
<dbReference type="Proteomes" id="UP001220662">
    <property type="component" value="Unassembled WGS sequence"/>
</dbReference>
<dbReference type="EMBL" id="JARJLR010000096">
    <property type="protein sequence ID" value="MDF3841029.1"/>
    <property type="molecule type" value="Genomic_DNA"/>
</dbReference>
<dbReference type="AlphaFoldDB" id="A0AAW6P1T3"/>
<evidence type="ECO:0000313" key="2">
    <source>
        <dbReference type="Proteomes" id="UP001220662"/>
    </source>
</evidence>
<name>A0AAW6P1T3_9PSED</name>
<gene>
    <name evidence="1" type="ORF">P3W55_04825</name>
</gene>
<dbReference type="RefSeq" id="WP_128667628.1">
    <property type="nucleotide sequence ID" value="NZ_JARJLR010000096.1"/>
</dbReference>
<sequence>MGTPSNDPLEHVMRVVAEGFKHTTQAIQDLRVQQAQLQQQQNAHARAAYDGMTGSGKSRYVTSLVEMEKAKGEKGAQGRVADMLDLTPGRISQLVNSEKNRKNGK</sequence>
<evidence type="ECO:0000313" key="1">
    <source>
        <dbReference type="EMBL" id="MDF3841029.1"/>
    </source>
</evidence>
<proteinExistence type="predicted"/>
<organism evidence="1 2">
    <name type="scientific">Pseudomonas citronellolis</name>
    <dbReference type="NCBI Taxonomy" id="53408"/>
    <lineage>
        <taxon>Bacteria</taxon>
        <taxon>Pseudomonadati</taxon>
        <taxon>Pseudomonadota</taxon>
        <taxon>Gammaproteobacteria</taxon>
        <taxon>Pseudomonadales</taxon>
        <taxon>Pseudomonadaceae</taxon>
        <taxon>Pseudomonas</taxon>
    </lineage>
</organism>
<comment type="caution">
    <text evidence="1">The sequence shown here is derived from an EMBL/GenBank/DDBJ whole genome shotgun (WGS) entry which is preliminary data.</text>
</comment>